<dbReference type="PANTHER" id="PTHR44147:SF2">
    <property type="entry name" value="DEHYDROGENASE_REDUCTASE SDR FAMILY MEMBER 1"/>
    <property type="match status" value="1"/>
</dbReference>
<dbReference type="InterPro" id="IPR002347">
    <property type="entry name" value="SDR_fam"/>
</dbReference>
<dbReference type="Pfam" id="PF00106">
    <property type="entry name" value="adh_short"/>
    <property type="match status" value="1"/>
</dbReference>
<gene>
    <name evidence="1" type="ORF">Aglo03_30030</name>
</gene>
<name>A0A9W6QM96_9PSEU</name>
<dbReference type="Proteomes" id="UP001165042">
    <property type="component" value="Unassembled WGS sequence"/>
</dbReference>
<dbReference type="InterPro" id="IPR036291">
    <property type="entry name" value="NAD(P)-bd_dom_sf"/>
</dbReference>
<evidence type="ECO:0000313" key="1">
    <source>
        <dbReference type="EMBL" id="GLW92187.1"/>
    </source>
</evidence>
<sequence length="309" mass="33219">MTTQENAPLRGKVAVVTGATRGCGRGIAVELGAAGATVYVTGRTTRESASPMRRTETIEETAELVDAAGGVGIPVRCDFTSVSDVDALRDRIAAEHGRVDVLVDDVWGGDPFVEFGTPWWESDLDKGIGVVRNGLDTHLITLHRLLPLVVARPGGLVVEVTDGDVEDYPGPVGIPYYLVKSGVRAIGRWLGAELAAVGATGLAVTPGFLRSEMMLEHFEVTEANWREGVAKDPNYIMAESPHYIGRAIAALAADPAVSRFAGRTMASWTLMREYGFTDLDGTQPDWGRWYDEVVKPGTDPTTVDASTYR</sequence>
<comment type="caution">
    <text evidence="1">The sequence shown here is derived from an EMBL/GenBank/DDBJ whole genome shotgun (WGS) entry which is preliminary data.</text>
</comment>
<dbReference type="Gene3D" id="3.40.50.720">
    <property type="entry name" value="NAD(P)-binding Rossmann-like Domain"/>
    <property type="match status" value="1"/>
</dbReference>
<dbReference type="PANTHER" id="PTHR44147">
    <property type="entry name" value="DEHYDROGENASE/REDUCTASE SDR FAMILY MEMBER 1"/>
    <property type="match status" value="1"/>
</dbReference>
<evidence type="ECO:0000313" key="2">
    <source>
        <dbReference type="Proteomes" id="UP001165042"/>
    </source>
</evidence>
<dbReference type="PRINTS" id="PR00081">
    <property type="entry name" value="GDHRDH"/>
</dbReference>
<proteinExistence type="predicted"/>
<protein>
    <submittedName>
        <fullName evidence="1">Short-chain dehydrogenase</fullName>
    </submittedName>
</protein>
<reference evidence="1" key="1">
    <citation type="submission" date="2023-02" db="EMBL/GenBank/DDBJ databases">
        <title>Actinokineospora globicatena NBRC 15670.</title>
        <authorList>
            <person name="Ichikawa N."/>
            <person name="Sato H."/>
            <person name="Tonouchi N."/>
        </authorList>
    </citation>
    <scope>NUCLEOTIDE SEQUENCE</scope>
    <source>
        <strain evidence="1">NBRC 15670</strain>
    </source>
</reference>
<organism evidence="1 2">
    <name type="scientific">Actinokineospora globicatena</name>
    <dbReference type="NCBI Taxonomy" id="103729"/>
    <lineage>
        <taxon>Bacteria</taxon>
        <taxon>Bacillati</taxon>
        <taxon>Actinomycetota</taxon>
        <taxon>Actinomycetes</taxon>
        <taxon>Pseudonocardiales</taxon>
        <taxon>Pseudonocardiaceae</taxon>
        <taxon>Actinokineospora</taxon>
    </lineage>
</organism>
<accession>A0A9W6QM96</accession>
<dbReference type="AlphaFoldDB" id="A0A9W6QM96"/>
<dbReference type="SUPFAM" id="SSF51735">
    <property type="entry name" value="NAD(P)-binding Rossmann-fold domains"/>
    <property type="match status" value="1"/>
</dbReference>
<dbReference type="EMBL" id="BSSD01000004">
    <property type="protein sequence ID" value="GLW92187.1"/>
    <property type="molecule type" value="Genomic_DNA"/>
</dbReference>
<keyword evidence="2" id="KW-1185">Reference proteome</keyword>
<dbReference type="NCBIfam" id="NF006159">
    <property type="entry name" value="PRK08303.1"/>
    <property type="match status" value="1"/>
</dbReference>